<dbReference type="PROSITE" id="PS51192">
    <property type="entry name" value="HELICASE_ATP_BIND_1"/>
    <property type="match status" value="1"/>
</dbReference>
<dbReference type="InterPro" id="IPR014001">
    <property type="entry name" value="Helicase_ATP-bd"/>
</dbReference>
<dbReference type="PANTHER" id="PTHR11274">
    <property type="entry name" value="RAD25/XP-B DNA REPAIR HELICASE"/>
    <property type="match status" value="1"/>
</dbReference>
<keyword evidence="11" id="KW-1185">Reference proteome</keyword>
<dbReference type="SMART" id="SM00490">
    <property type="entry name" value="HELICc"/>
    <property type="match status" value="1"/>
</dbReference>
<evidence type="ECO:0000313" key="10">
    <source>
        <dbReference type="Proteomes" id="UP001138672"/>
    </source>
</evidence>
<dbReference type="GO" id="GO:0004386">
    <property type="term" value="F:helicase activity"/>
    <property type="evidence" value="ECO:0007669"/>
    <property type="project" value="UniProtKB-KW"/>
</dbReference>
<dbReference type="RefSeq" id="WP_057781556.1">
    <property type="nucleotide sequence ID" value="NZ_JAGGJQ010000001.1"/>
</dbReference>
<dbReference type="Pfam" id="PF04851">
    <property type="entry name" value="ResIII"/>
    <property type="match status" value="1"/>
</dbReference>
<keyword evidence="5" id="KW-0812">Transmembrane</keyword>
<dbReference type="SMART" id="SM00487">
    <property type="entry name" value="DEXDc"/>
    <property type="match status" value="1"/>
</dbReference>
<feature type="domain" description="Helicase C-terminal" evidence="7">
    <location>
        <begin position="553"/>
        <end position="710"/>
    </location>
</feature>
<evidence type="ECO:0000256" key="1">
    <source>
        <dbReference type="ARBA" id="ARBA00022741"/>
    </source>
</evidence>
<dbReference type="CDD" id="cd17926">
    <property type="entry name" value="DEXHc_RE"/>
    <property type="match status" value="1"/>
</dbReference>
<keyword evidence="5" id="KW-1133">Transmembrane helix</keyword>
<dbReference type="InterPro" id="IPR050615">
    <property type="entry name" value="ATP-dep_DNA_Helicase"/>
</dbReference>
<reference evidence="8" key="1">
    <citation type="submission" date="2021-03" db="EMBL/GenBank/DDBJ databases">
        <title>Genomic Encyclopedia of Type Strains, Phase IV (KMG-IV): sequencing the most valuable type-strain genomes for metagenomic binning, comparative biology and taxonomic classification.</title>
        <authorList>
            <person name="Goeker M."/>
        </authorList>
    </citation>
    <scope>NUCLEOTIDE SEQUENCE</scope>
    <source>
        <strain evidence="8">DSM 15523</strain>
        <strain evidence="9 11">DSM 16476</strain>
    </source>
</reference>
<protein>
    <submittedName>
        <fullName evidence="8">Superfamily II DNA or RNA helicase</fullName>
    </submittedName>
</protein>
<proteinExistence type="predicted"/>
<dbReference type="InterPro" id="IPR001650">
    <property type="entry name" value="Helicase_C-like"/>
</dbReference>
<comment type="caution">
    <text evidence="8">The sequence shown here is derived from an EMBL/GenBank/DDBJ whole genome shotgun (WGS) entry which is preliminary data.</text>
</comment>
<evidence type="ECO:0000256" key="3">
    <source>
        <dbReference type="ARBA" id="ARBA00022806"/>
    </source>
</evidence>
<feature type="domain" description="Helicase ATP-binding" evidence="6">
    <location>
        <begin position="288"/>
        <end position="456"/>
    </location>
</feature>
<sequence>MLKKVNWAEDRDYKTGSEDEPLQFYLDALCNSKSFDLLLGYFSSSAINLLSLGFASFIYSGGKMRAVINNILSDEDKAAIENGQNKKSLTSVYNLNDIKQLHQSLNEYGKHFFECFAWLIANDKIEIKIVKPKDGRGIAHYKSGVFSDGKNAVSYKSSCNFTYYGFIENLEELECRMSWDDERSKRSVNKQIKYFEEIFSEKSQNVEYLSISEVKSAIKSEFGDKDIDELLVKEKVLLKNYQKDFNNLKTQQAINSAIGKIDEFVRQESLPKFPFKEGPRKYQQEAYLKWIDNNRKGLFAMATGTGKTLTALNCLLNEYKEEGTYKAIILVPTLELVDQWKIECGKFNYTNIITVSSKEKWKDKLSFYNMLSRLNNPSFIVIATYASFVKDKFQNFFKDLPKQTLFIADEVHNIGAPNISKLLPKIHLEKRIGLSATPNRIYDETGNISIDSFFNDQDPYTYSFSMQEAIEKEYLCKYYYYPHIVSLTEQEFEKYREISKKLAQFIDPVTKSFKKCKEVEILLLKRKRIIHKAENKLPKFKTIVNNEFKKRGNLKYTLIYTPEGVLENNDIIMEDNYIENEEDIFLIDQYTKAITDIDFSIMARKFTSKTKNRKSVIKQFSESDLHVLTSMKCLDEGVDVPRAELAIFCASTGNPRQFIQRRGRVLRKSEGKQFAYIHDLVVIPKFEMDKNDETFNIERSFIVNEMKRVENFFSLAINKAEVYEKLSEICMHYNISLYDINNEN</sequence>
<dbReference type="GO" id="GO:0016787">
    <property type="term" value="F:hydrolase activity"/>
    <property type="evidence" value="ECO:0007669"/>
    <property type="project" value="UniProtKB-KW"/>
</dbReference>
<dbReference type="InterPro" id="IPR027417">
    <property type="entry name" value="P-loop_NTPase"/>
</dbReference>
<evidence type="ECO:0000259" key="6">
    <source>
        <dbReference type="PROSITE" id="PS51192"/>
    </source>
</evidence>
<evidence type="ECO:0000313" key="8">
    <source>
        <dbReference type="EMBL" id="MBP1838631.1"/>
    </source>
</evidence>
<dbReference type="GO" id="GO:0005524">
    <property type="term" value="F:ATP binding"/>
    <property type="evidence" value="ECO:0007669"/>
    <property type="project" value="UniProtKB-KW"/>
</dbReference>
<dbReference type="Gene3D" id="3.40.50.300">
    <property type="entry name" value="P-loop containing nucleotide triphosphate hydrolases"/>
    <property type="match status" value="2"/>
</dbReference>
<dbReference type="EMBL" id="JAUSUU010000004">
    <property type="protein sequence ID" value="MDQ0335131.1"/>
    <property type="molecule type" value="Genomic_DNA"/>
</dbReference>
<dbReference type="SUPFAM" id="SSF52540">
    <property type="entry name" value="P-loop containing nucleoside triphosphate hydrolases"/>
    <property type="match status" value="2"/>
</dbReference>
<gene>
    <name evidence="8" type="ORF">J2Z56_000527</name>
    <name evidence="9" type="ORF">J2Z57_001577</name>
</gene>
<dbReference type="Proteomes" id="UP001138672">
    <property type="component" value="Unassembled WGS sequence"/>
</dbReference>
<evidence type="ECO:0000259" key="7">
    <source>
        <dbReference type="PROSITE" id="PS51194"/>
    </source>
</evidence>
<evidence type="ECO:0000313" key="11">
    <source>
        <dbReference type="Proteomes" id="UP001231587"/>
    </source>
</evidence>
<dbReference type="OrthoDB" id="9804145at2"/>
<keyword evidence="3 8" id="KW-0347">Helicase</keyword>
<dbReference type="InterPro" id="IPR006935">
    <property type="entry name" value="Helicase/UvrB_N"/>
</dbReference>
<keyword evidence="1" id="KW-0547">Nucleotide-binding</keyword>
<keyword evidence="4" id="KW-0067">ATP-binding</keyword>
<dbReference type="EMBL" id="JAGGJQ010000001">
    <property type="protein sequence ID" value="MBP1838631.1"/>
    <property type="molecule type" value="Genomic_DNA"/>
</dbReference>
<dbReference type="Proteomes" id="UP001231587">
    <property type="component" value="Unassembled WGS sequence"/>
</dbReference>
<name>A0A9X0YHW9_9FLAO</name>
<keyword evidence="2" id="KW-0378">Hydrolase</keyword>
<keyword evidence="5" id="KW-0472">Membrane</keyword>
<evidence type="ECO:0000256" key="2">
    <source>
        <dbReference type="ARBA" id="ARBA00022801"/>
    </source>
</evidence>
<dbReference type="PANTHER" id="PTHR11274:SF0">
    <property type="entry name" value="GENERAL TRANSCRIPTION AND DNA REPAIR FACTOR IIH HELICASE SUBUNIT XPB"/>
    <property type="match status" value="1"/>
</dbReference>
<dbReference type="PROSITE" id="PS51194">
    <property type="entry name" value="HELICASE_CTER"/>
    <property type="match status" value="1"/>
</dbReference>
<evidence type="ECO:0000313" key="9">
    <source>
        <dbReference type="EMBL" id="MDQ0335131.1"/>
    </source>
</evidence>
<dbReference type="Pfam" id="PF00271">
    <property type="entry name" value="Helicase_C"/>
    <property type="match status" value="1"/>
</dbReference>
<dbReference type="GO" id="GO:0003677">
    <property type="term" value="F:DNA binding"/>
    <property type="evidence" value="ECO:0007669"/>
    <property type="project" value="InterPro"/>
</dbReference>
<evidence type="ECO:0000256" key="4">
    <source>
        <dbReference type="ARBA" id="ARBA00022840"/>
    </source>
</evidence>
<organism evidence="8 10">
    <name type="scientific">Formosa algae</name>
    <dbReference type="NCBI Taxonomy" id="225843"/>
    <lineage>
        <taxon>Bacteria</taxon>
        <taxon>Pseudomonadati</taxon>
        <taxon>Bacteroidota</taxon>
        <taxon>Flavobacteriia</taxon>
        <taxon>Flavobacteriales</taxon>
        <taxon>Flavobacteriaceae</taxon>
        <taxon>Formosa</taxon>
    </lineage>
</organism>
<accession>A0A9X0YHW9</accession>
<feature type="transmembrane region" description="Helical" evidence="5">
    <location>
        <begin position="38"/>
        <end position="59"/>
    </location>
</feature>
<evidence type="ECO:0000256" key="5">
    <source>
        <dbReference type="SAM" id="Phobius"/>
    </source>
</evidence>
<dbReference type="AlphaFoldDB" id="A0A9X0YHW9"/>